<organism evidence="1">
    <name type="scientific">Leptospira borgpetersenii serovar Ballum</name>
    <dbReference type="NCBI Taxonomy" id="280505"/>
    <lineage>
        <taxon>Bacteria</taxon>
        <taxon>Pseudomonadati</taxon>
        <taxon>Spirochaetota</taxon>
        <taxon>Spirochaetia</taxon>
        <taxon>Leptospirales</taxon>
        <taxon>Leptospiraceae</taxon>
        <taxon>Leptospira</taxon>
    </lineage>
</organism>
<proteinExistence type="predicted"/>
<dbReference type="AlphaFoldDB" id="A0A0S2ISJ2"/>
<reference evidence="1 2" key="1">
    <citation type="journal article" date="2015" name="PLoS Negl. Trop. Dis.">
        <title>Distribution of Plasmids in Distinct Leptospira Pathogenic Species.</title>
        <authorList>
            <person name="Wang Y."/>
            <person name="Zhuang X."/>
            <person name="Zhong Y."/>
            <person name="Zhang C."/>
            <person name="Zhang Y."/>
            <person name="Zeng L."/>
            <person name="Zhu Y."/>
            <person name="He P."/>
            <person name="Dong K."/>
            <person name="Pal U."/>
            <person name="Guo X."/>
            <person name="Qin J."/>
        </authorList>
    </citation>
    <scope>NUCLEOTIDE SEQUENCE [LARGE SCALE GENOMIC DNA]</scope>
    <source>
        <strain evidence="1 2">56604</strain>
    </source>
</reference>
<gene>
    <name evidence="1" type="ORF">LBBP_02169</name>
</gene>
<evidence type="ECO:0000313" key="1">
    <source>
        <dbReference type="EMBL" id="ALO26429.1"/>
    </source>
</evidence>
<sequence length="39" mass="4476">MQRGSMWLGEIPEHFSKQEFDRNEAITVNVLGIGSTKRL</sequence>
<dbReference type="PATRIC" id="fig|280505.15.peg.2123"/>
<name>A0A0S2ISJ2_LEPBO</name>
<accession>A0A0S2ISJ2</accession>
<dbReference type="Proteomes" id="UP000058857">
    <property type="component" value="Chromosome 1"/>
</dbReference>
<protein>
    <submittedName>
        <fullName evidence="1">Uncharacterized protein</fullName>
    </submittedName>
</protein>
<evidence type="ECO:0000313" key="2">
    <source>
        <dbReference type="Proteomes" id="UP000058857"/>
    </source>
</evidence>
<dbReference type="EMBL" id="CP012029">
    <property type="protein sequence ID" value="ALO26429.1"/>
    <property type="molecule type" value="Genomic_DNA"/>
</dbReference>